<keyword evidence="2" id="KW-0813">Transport</keyword>
<evidence type="ECO:0008006" key="6">
    <source>
        <dbReference type="Google" id="ProtNLM"/>
    </source>
</evidence>
<dbReference type="EMBL" id="CP034928">
    <property type="protein sequence ID" value="QAA76225.1"/>
    <property type="molecule type" value="Genomic_DNA"/>
</dbReference>
<evidence type="ECO:0000256" key="2">
    <source>
        <dbReference type="ARBA" id="ARBA00022448"/>
    </source>
</evidence>
<dbReference type="Pfam" id="PF13416">
    <property type="entry name" value="SBP_bac_8"/>
    <property type="match status" value="1"/>
</dbReference>
<dbReference type="GO" id="GO:1901982">
    <property type="term" value="F:maltose binding"/>
    <property type="evidence" value="ECO:0007669"/>
    <property type="project" value="TreeGrafter"/>
</dbReference>
<comment type="similarity">
    <text evidence="1">Belongs to the bacterial solute-binding protein 1 family.</text>
</comment>
<name>A0A410FT16_BIPS1</name>
<dbReference type="SUPFAM" id="SSF53850">
    <property type="entry name" value="Periplasmic binding protein-like II"/>
    <property type="match status" value="1"/>
</dbReference>
<dbReference type="InterPro" id="IPR006059">
    <property type="entry name" value="SBP"/>
</dbReference>
<evidence type="ECO:0000313" key="5">
    <source>
        <dbReference type="Proteomes" id="UP000287233"/>
    </source>
</evidence>
<evidence type="ECO:0000256" key="3">
    <source>
        <dbReference type="ARBA" id="ARBA00022729"/>
    </source>
</evidence>
<evidence type="ECO:0000313" key="4">
    <source>
        <dbReference type="EMBL" id="QAA76225.1"/>
    </source>
</evidence>
<dbReference type="GO" id="GO:0042956">
    <property type="term" value="P:maltodextrin transmembrane transport"/>
    <property type="evidence" value="ECO:0007669"/>
    <property type="project" value="TreeGrafter"/>
</dbReference>
<accession>A0A410FT16</accession>
<dbReference type="Gene3D" id="3.40.190.10">
    <property type="entry name" value="Periplasmic binding protein-like II"/>
    <property type="match status" value="2"/>
</dbReference>
<dbReference type="PANTHER" id="PTHR30061:SF50">
    <property type="entry name" value="MALTOSE_MALTODEXTRIN-BINDING PERIPLASMIC PROTEIN"/>
    <property type="match status" value="1"/>
</dbReference>
<reference evidence="5" key="1">
    <citation type="submission" date="2018-12" db="EMBL/GenBank/DDBJ databases">
        <title>Complete genome sequence of an uncultured bacterium of the candidate phylum Bipolaricaulota.</title>
        <authorList>
            <person name="Kadnikov V.V."/>
            <person name="Mardanov A.V."/>
            <person name="Beletsky A.V."/>
            <person name="Frank Y.A."/>
            <person name="Karnachuk O.V."/>
            <person name="Ravin N.V."/>
        </authorList>
    </citation>
    <scope>NUCLEOTIDE SEQUENCE [LARGE SCALE GENOMIC DNA]</scope>
</reference>
<dbReference type="Proteomes" id="UP000287233">
    <property type="component" value="Chromosome"/>
</dbReference>
<organism evidence="4 5">
    <name type="scientific">Bipolaricaulis sibiricus</name>
    <dbReference type="NCBI Taxonomy" id="2501609"/>
    <lineage>
        <taxon>Bacteria</taxon>
        <taxon>Candidatus Bipolaricaulota</taxon>
        <taxon>Candidatus Bipolaricaulia</taxon>
        <taxon>Candidatus Bipolaricaulales</taxon>
        <taxon>Candidatus Bipolaricaulaceae</taxon>
        <taxon>Candidatus Bipolaricaulis</taxon>
    </lineage>
</organism>
<dbReference type="PANTHER" id="PTHR30061">
    <property type="entry name" value="MALTOSE-BINDING PERIPLASMIC PROTEIN"/>
    <property type="match status" value="1"/>
</dbReference>
<dbReference type="AlphaFoldDB" id="A0A410FT16"/>
<keyword evidence="3" id="KW-0732">Signal</keyword>
<dbReference type="GO" id="GO:0015768">
    <property type="term" value="P:maltose transport"/>
    <property type="evidence" value="ECO:0007669"/>
    <property type="project" value="TreeGrafter"/>
</dbReference>
<proteinExistence type="inferred from homology"/>
<gene>
    <name evidence="4" type="ORF">BIP78_0459</name>
</gene>
<dbReference type="CDD" id="cd14748">
    <property type="entry name" value="PBP2_UgpB"/>
    <property type="match status" value="1"/>
</dbReference>
<protein>
    <recommendedName>
        <fullName evidence="6">ABC transporter, substrate-binding protein (Cluster 1, maltose/g3p/polyamine/iron)</fullName>
    </recommendedName>
</protein>
<dbReference type="GO" id="GO:0055052">
    <property type="term" value="C:ATP-binding cassette (ABC) transporter complex, substrate-binding subunit-containing"/>
    <property type="evidence" value="ECO:0007669"/>
    <property type="project" value="TreeGrafter"/>
</dbReference>
<evidence type="ECO:0000256" key="1">
    <source>
        <dbReference type="ARBA" id="ARBA00008520"/>
    </source>
</evidence>
<sequence length="396" mass="43593">MRRIAVLALLCVLGVVAFGQVKISFWHAMSGVLGTTLTELVQKFRDENPTIEVDLIYQGGYSALQQKLIAAVAAGEPPTLAQQYENWTTLWLDALVDLDLFLPEDIQDQFLPQFSQLFEGRMVTVPFNKSILVLYYRPDLVPNPPTTWAEFESYVTAIGKDEAKGIYGTAFRPPNPEIFLTFLNQAGGSILSDDWSKVTINNAAGLEAAEFAARLAKYALVDSAYTSDAIQKGLTIGLFIDTSAGYTYNMNAAKTAGVPLAVAPLPCHVNCASMIQGTNLAVFAPKQSRAQIEAAAKLIAFLLREDNTTYWAQKTGYLPVTRTAIYGETWQAYIATKPEQKAMTEQLIAGGFGQLLHPRYMDMRSLLITYWELLVKGQDTPKAILDALAAEIEAIR</sequence>
<dbReference type="KEGG" id="bih:BIP78_0459"/>